<sequence>MKDQLFEARADTQHQTEEDGTYDQYQKLGGVINEKDCIIALERAEKTTVFSEPLIGQAENIAKYAGIALDNSSGVDPKVKLYAVLRAYAKPEDAKNHHSKMSDQRLFAEAVRMLGDIDSLNKMIAAYPNIDF</sequence>
<dbReference type="EMBL" id="MHQO01000043">
    <property type="protein sequence ID" value="OHA05820.1"/>
    <property type="molecule type" value="Genomic_DNA"/>
</dbReference>
<comment type="caution">
    <text evidence="2">The sequence shown here is derived from an EMBL/GenBank/DDBJ whole genome shotgun (WGS) entry which is preliminary data.</text>
</comment>
<name>A0A1G2L2N5_9BACT</name>
<accession>A0A1G2L2N5</accession>
<evidence type="ECO:0000256" key="1">
    <source>
        <dbReference type="SAM" id="MobiDB-lite"/>
    </source>
</evidence>
<organism evidence="2 3">
    <name type="scientific">Candidatus Sungbacteria bacterium RIFCSPLOWO2_01_FULL_47_10</name>
    <dbReference type="NCBI Taxonomy" id="1802276"/>
    <lineage>
        <taxon>Bacteria</taxon>
        <taxon>Candidatus Sungiibacteriota</taxon>
    </lineage>
</organism>
<dbReference type="AlphaFoldDB" id="A0A1G2L2N5"/>
<protein>
    <submittedName>
        <fullName evidence="2">Uncharacterized protein</fullName>
    </submittedName>
</protein>
<proteinExistence type="predicted"/>
<evidence type="ECO:0000313" key="3">
    <source>
        <dbReference type="Proteomes" id="UP000177982"/>
    </source>
</evidence>
<feature type="compositionally biased region" description="Basic and acidic residues" evidence="1">
    <location>
        <begin position="1"/>
        <end position="17"/>
    </location>
</feature>
<evidence type="ECO:0000313" key="2">
    <source>
        <dbReference type="EMBL" id="OHA05820.1"/>
    </source>
</evidence>
<feature type="region of interest" description="Disordered" evidence="1">
    <location>
        <begin position="1"/>
        <end position="21"/>
    </location>
</feature>
<gene>
    <name evidence="2" type="ORF">A2934_04505</name>
</gene>
<reference evidence="2 3" key="1">
    <citation type="journal article" date="2016" name="Nat. Commun.">
        <title>Thousands of microbial genomes shed light on interconnected biogeochemical processes in an aquifer system.</title>
        <authorList>
            <person name="Anantharaman K."/>
            <person name="Brown C.T."/>
            <person name="Hug L.A."/>
            <person name="Sharon I."/>
            <person name="Castelle C.J."/>
            <person name="Probst A.J."/>
            <person name="Thomas B.C."/>
            <person name="Singh A."/>
            <person name="Wilkins M.J."/>
            <person name="Karaoz U."/>
            <person name="Brodie E.L."/>
            <person name="Williams K.H."/>
            <person name="Hubbard S.S."/>
            <person name="Banfield J.F."/>
        </authorList>
    </citation>
    <scope>NUCLEOTIDE SEQUENCE [LARGE SCALE GENOMIC DNA]</scope>
</reference>
<dbReference type="Proteomes" id="UP000177982">
    <property type="component" value="Unassembled WGS sequence"/>
</dbReference>